<feature type="transmembrane region" description="Helical" evidence="3">
    <location>
        <begin position="177"/>
        <end position="197"/>
    </location>
</feature>
<reference evidence="5" key="1">
    <citation type="journal article" date="2019" name="bioRxiv">
        <title>The Genome of the Zebra Mussel, Dreissena polymorpha: A Resource for Invasive Species Research.</title>
        <authorList>
            <person name="McCartney M.A."/>
            <person name="Auch B."/>
            <person name="Kono T."/>
            <person name="Mallez S."/>
            <person name="Zhang Y."/>
            <person name="Obille A."/>
            <person name="Becker A."/>
            <person name="Abrahante J.E."/>
            <person name="Garbe J."/>
            <person name="Badalamenti J.P."/>
            <person name="Herman A."/>
            <person name="Mangelson H."/>
            <person name="Liachko I."/>
            <person name="Sullivan S."/>
            <person name="Sone E.D."/>
            <person name="Koren S."/>
            <person name="Silverstein K.A.T."/>
            <person name="Beckman K.B."/>
            <person name="Gohl D.M."/>
        </authorList>
    </citation>
    <scope>NUCLEOTIDE SEQUENCE</scope>
    <source>
        <strain evidence="5">Duluth1</strain>
        <tissue evidence="5">Whole animal</tissue>
    </source>
</reference>
<dbReference type="Gene3D" id="1.10.437.10">
    <property type="entry name" value="Blc2-like"/>
    <property type="match status" value="1"/>
</dbReference>
<dbReference type="GO" id="GO:0001836">
    <property type="term" value="P:release of cytochrome c from mitochondria"/>
    <property type="evidence" value="ECO:0007669"/>
    <property type="project" value="TreeGrafter"/>
</dbReference>
<evidence type="ECO:0000313" key="5">
    <source>
        <dbReference type="EMBL" id="KAH3887438.1"/>
    </source>
</evidence>
<dbReference type="AlphaFoldDB" id="A0A9D4N3Z9"/>
<organism evidence="5 6">
    <name type="scientific">Dreissena polymorpha</name>
    <name type="common">Zebra mussel</name>
    <name type="synonym">Mytilus polymorpha</name>
    <dbReference type="NCBI Taxonomy" id="45954"/>
    <lineage>
        <taxon>Eukaryota</taxon>
        <taxon>Metazoa</taxon>
        <taxon>Spiralia</taxon>
        <taxon>Lophotrochozoa</taxon>
        <taxon>Mollusca</taxon>
        <taxon>Bivalvia</taxon>
        <taxon>Autobranchia</taxon>
        <taxon>Heteroconchia</taxon>
        <taxon>Euheterodonta</taxon>
        <taxon>Imparidentia</taxon>
        <taxon>Neoheterodontei</taxon>
        <taxon>Myida</taxon>
        <taxon>Dreissenoidea</taxon>
        <taxon>Dreissenidae</taxon>
        <taxon>Dreissena</taxon>
    </lineage>
</organism>
<dbReference type="PANTHER" id="PTHR11256:SF56">
    <property type="entry name" value="BCL-2 BCL-2 HOMOLOGY REGION 1-3 DOMAIN-CONTAINING PROTEIN"/>
    <property type="match status" value="1"/>
</dbReference>
<dbReference type="InterPro" id="IPR046371">
    <property type="entry name" value="Bcl-2_BH1-3"/>
</dbReference>
<dbReference type="GO" id="GO:0097192">
    <property type="term" value="P:extrinsic apoptotic signaling pathway in absence of ligand"/>
    <property type="evidence" value="ECO:0007669"/>
    <property type="project" value="TreeGrafter"/>
</dbReference>
<feature type="transmembrane region" description="Helical" evidence="3">
    <location>
        <begin position="139"/>
        <end position="157"/>
    </location>
</feature>
<dbReference type="SMART" id="SM00337">
    <property type="entry name" value="BCL"/>
    <property type="match status" value="1"/>
</dbReference>
<gene>
    <name evidence="5" type="ORF">DPMN_011455</name>
</gene>
<sequence>MSGDSLKFQKHRTQRQLSKDDIANQSRLLLHNFIGERLEKENVEHKPKLEDLQEPGTPSGPPLEHFKEIGSALRFIADELDQDKRIHNIIDKVPPNAPRETFFNVANDFFLDGVISWGRVATLFYFGYKMILKALDKVALIRAIINWVINFIVDKFAPWIISRGGWEAIREYFGTPGWQVAGVLIAGLTVAGAVVAYGKR</sequence>
<dbReference type="GO" id="GO:0008053">
    <property type="term" value="P:mitochondrial fusion"/>
    <property type="evidence" value="ECO:0007669"/>
    <property type="project" value="TreeGrafter"/>
</dbReference>
<keyword evidence="3" id="KW-0812">Transmembrane</keyword>
<dbReference type="GO" id="GO:0051400">
    <property type="term" value="F:BH domain binding"/>
    <property type="evidence" value="ECO:0007669"/>
    <property type="project" value="TreeGrafter"/>
</dbReference>
<dbReference type="InterPro" id="IPR002475">
    <property type="entry name" value="Bcl2-like"/>
</dbReference>
<feature type="domain" description="Bcl-2 Bcl-2 homology region 1-3" evidence="4">
    <location>
        <begin position="73"/>
        <end position="166"/>
    </location>
</feature>
<keyword evidence="2" id="KW-0053">Apoptosis</keyword>
<evidence type="ECO:0000313" key="6">
    <source>
        <dbReference type="Proteomes" id="UP000828390"/>
    </source>
</evidence>
<evidence type="ECO:0000256" key="1">
    <source>
        <dbReference type="ARBA" id="ARBA00009458"/>
    </source>
</evidence>
<dbReference type="GO" id="GO:0015267">
    <property type="term" value="F:channel activity"/>
    <property type="evidence" value="ECO:0007669"/>
    <property type="project" value="TreeGrafter"/>
</dbReference>
<keyword evidence="6" id="KW-1185">Reference proteome</keyword>
<evidence type="ECO:0000259" key="4">
    <source>
        <dbReference type="SMART" id="SM00337"/>
    </source>
</evidence>
<dbReference type="OrthoDB" id="6080198at2759"/>
<comment type="similarity">
    <text evidence="1">Belongs to the Bcl-2 family.</text>
</comment>
<dbReference type="InterPro" id="IPR036834">
    <property type="entry name" value="Bcl-2-like_sf"/>
</dbReference>
<accession>A0A9D4N3Z9</accession>
<dbReference type="GO" id="GO:0005741">
    <property type="term" value="C:mitochondrial outer membrane"/>
    <property type="evidence" value="ECO:0007669"/>
    <property type="project" value="TreeGrafter"/>
</dbReference>
<protein>
    <recommendedName>
        <fullName evidence="4">Bcl-2 Bcl-2 homology region 1-3 domain-containing protein</fullName>
    </recommendedName>
</protein>
<dbReference type="PANTHER" id="PTHR11256">
    <property type="entry name" value="BCL-2 RELATED"/>
    <property type="match status" value="1"/>
</dbReference>
<comment type="caution">
    <text evidence="5">The sequence shown here is derived from an EMBL/GenBank/DDBJ whole genome shotgun (WGS) entry which is preliminary data.</text>
</comment>
<dbReference type="InterPro" id="IPR026298">
    <property type="entry name" value="Bcl-2_fam"/>
</dbReference>
<proteinExistence type="inferred from homology"/>
<name>A0A9D4N3Z9_DREPO</name>
<dbReference type="Pfam" id="PF00452">
    <property type="entry name" value="Bcl-2"/>
    <property type="match status" value="1"/>
</dbReference>
<dbReference type="PRINTS" id="PR01862">
    <property type="entry name" value="BCL2FAMILY"/>
</dbReference>
<evidence type="ECO:0000256" key="3">
    <source>
        <dbReference type="SAM" id="Phobius"/>
    </source>
</evidence>
<dbReference type="Proteomes" id="UP000828390">
    <property type="component" value="Unassembled WGS sequence"/>
</dbReference>
<evidence type="ECO:0000256" key="2">
    <source>
        <dbReference type="ARBA" id="ARBA00022703"/>
    </source>
</evidence>
<reference evidence="5" key="2">
    <citation type="submission" date="2020-11" db="EMBL/GenBank/DDBJ databases">
        <authorList>
            <person name="McCartney M.A."/>
            <person name="Auch B."/>
            <person name="Kono T."/>
            <person name="Mallez S."/>
            <person name="Becker A."/>
            <person name="Gohl D.M."/>
            <person name="Silverstein K.A.T."/>
            <person name="Koren S."/>
            <person name="Bechman K.B."/>
            <person name="Herman A."/>
            <person name="Abrahante J.E."/>
            <person name="Garbe J."/>
        </authorList>
    </citation>
    <scope>NUCLEOTIDE SEQUENCE</scope>
    <source>
        <strain evidence="5">Duluth1</strain>
        <tissue evidence="5">Whole animal</tissue>
    </source>
</reference>
<dbReference type="GO" id="GO:0042981">
    <property type="term" value="P:regulation of apoptotic process"/>
    <property type="evidence" value="ECO:0007669"/>
    <property type="project" value="InterPro"/>
</dbReference>
<keyword evidence="3" id="KW-1133">Transmembrane helix</keyword>
<dbReference type="SUPFAM" id="SSF56854">
    <property type="entry name" value="Bcl-2 inhibitors of programmed cell death"/>
    <property type="match status" value="1"/>
</dbReference>
<dbReference type="GO" id="GO:0008630">
    <property type="term" value="P:intrinsic apoptotic signaling pathway in response to DNA damage"/>
    <property type="evidence" value="ECO:0007669"/>
    <property type="project" value="TreeGrafter"/>
</dbReference>
<dbReference type="PROSITE" id="PS50062">
    <property type="entry name" value="BCL2_FAMILY"/>
    <property type="match status" value="1"/>
</dbReference>
<dbReference type="CDD" id="cd06845">
    <property type="entry name" value="Bcl-2_like"/>
    <property type="match status" value="1"/>
</dbReference>
<dbReference type="EMBL" id="JAIWYP010000001">
    <property type="protein sequence ID" value="KAH3887438.1"/>
    <property type="molecule type" value="Genomic_DNA"/>
</dbReference>
<dbReference type="SMR" id="A0A9D4N3Z9"/>
<keyword evidence="3" id="KW-0472">Membrane</keyword>